<organism evidence="4 5">
    <name type="scientific">Pseudoduganella rivuli</name>
    <dbReference type="NCBI Taxonomy" id="2666085"/>
    <lineage>
        <taxon>Bacteria</taxon>
        <taxon>Pseudomonadati</taxon>
        <taxon>Pseudomonadota</taxon>
        <taxon>Betaproteobacteria</taxon>
        <taxon>Burkholderiales</taxon>
        <taxon>Oxalobacteraceae</taxon>
        <taxon>Telluria group</taxon>
        <taxon>Pseudoduganella</taxon>
    </lineage>
</organism>
<evidence type="ECO:0000313" key="4">
    <source>
        <dbReference type="EMBL" id="MRV71963.1"/>
    </source>
</evidence>
<dbReference type="Gene3D" id="2.130.10.10">
    <property type="entry name" value="YVTN repeat-like/Quinoprotein amine dehydrogenase"/>
    <property type="match status" value="2"/>
</dbReference>
<dbReference type="EMBL" id="WKJJ01000005">
    <property type="protein sequence ID" value="MRV71963.1"/>
    <property type="molecule type" value="Genomic_DNA"/>
</dbReference>
<dbReference type="AlphaFoldDB" id="A0A7X2IM25"/>
<reference evidence="4 5" key="1">
    <citation type="submission" date="2019-11" db="EMBL/GenBank/DDBJ databases">
        <title>Novel species isolated from a subtropical stream in China.</title>
        <authorList>
            <person name="Lu H."/>
        </authorList>
    </citation>
    <scope>NUCLEOTIDE SEQUENCE [LARGE SCALE GENOMIC DNA]</scope>
    <source>
        <strain evidence="4 5">FT92W</strain>
    </source>
</reference>
<keyword evidence="2" id="KW-0604">Photosystem II</keyword>
<accession>A0A7X2IM25</accession>
<dbReference type="Proteomes" id="UP000446768">
    <property type="component" value="Unassembled WGS sequence"/>
</dbReference>
<feature type="domain" description="Photosynthesis system II assembly factor Ycf48/Hcf136-like" evidence="3">
    <location>
        <begin position="137"/>
        <end position="275"/>
    </location>
</feature>
<dbReference type="GO" id="GO:0009523">
    <property type="term" value="C:photosystem II"/>
    <property type="evidence" value="ECO:0007669"/>
    <property type="project" value="UniProtKB-KW"/>
</dbReference>
<comment type="caution">
    <text evidence="4">The sequence shown here is derived from an EMBL/GenBank/DDBJ whole genome shotgun (WGS) entry which is preliminary data.</text>
</comment>
<dbReference type="SUPFAM" id="SSF110296">
    <property type="entry name" value="Oligoxyloglucan reducing end-specific cellobiohydrolase"/>
    <property type="match status" value="1"/>
</dbReference>
<evidence type="ECO:0000256" key="2">
    <source>
        <dbReference type="ARBA" id="ARBA00023276"/>
    </source>
</evidence>
<dbReference type="PANTHER" id="PTHR47199">
    <property type="entry name" value="PHOTOSYSTEM II STABILITY/ASSEMBLY FACTOR HCF136, CHLOROPLASTIC"/>
    <property type="match status" value="1"/>
</dbReference>
<evidence type="ECO:0000313" key="5">
    <source>
        <dbReference type="Proteomes" id="UP000446768"/>
    </source>
</evidence>
<keyword evidence="1" id="KW-0602">Photosynthesis</keyword>
<keyword evidence="5" id="KW-1185">Reference proteome</keyword>
<dbReference type="GO" id="GO:0016787">
    <property type="term" value="F:hydrolase activity"/>
    <property type="evidence" value="ECO:0007669"/>
    <property type="project" value="UniProtKB-KW"/>
</dbReference>
<name>A0A7X2IM25_9BURK</name>
<dbReference type="PANTHER" id="PTHR47199:SF2">
    <property type="entry name" value="PHOTOSYSTEM II STABILITY_ASSEMBLY FACTOR HCF136, CHLOROPLASTIC"/>
    <property type="match status" value="1"/>
</dbReference>
<dbReference type="Pfam" id="PF14870">
    <property type="entry name" value="PSII_BNR"/>
    <property type="match status" value="1"/>
</dbReference>
<evidence type="ECO:0000256" key="1">
    <source>
        <dbReference type="ARBA" id="ARBA00022531"/>
    </source>
</evidence>
<keyword evidence="4" id="KW-0378">Hydrolase</keyword>
<protein>
    <submittedName>
        <fullName evidence="4">Glycosyl hydrolase</fullName>
    </submittedName>
</protein>
<evidence type="ECO:0000259" key="3">
    <source>
        <dbReference type="Pfam" id="PF14870"/>
    </source>
</evidence>
<gene>
    <name evidence="4" type="ORF">GJ700_09575</name>
</gene>
<dbReference type="GO" id="GO:0015979">
    <property type="term" value="P:photosynthesis"/>
    <property type="evidence" value="ECO:0007669"/>
    <property type="project" value="UniProtKB-KW"/>
</dbReference>
<proteinExistence type="predicted"/>
<dbReference type="InterPro" id="IPR015943">
    <property type="entry name" value="WD40/YVTN_repeat-like_dom_sf"/>
</dbReference>
<dbReference type="CDD" id="cd15482">
    <property type="entry name" value="Sialidase_non-viral"/>
    <property type="match status" value="1"/>
</dbReference>
<dbReference type="InterPro" id="IPR028203">
    <property type="entry name" value="PSII_CF48-like_dom"/>
</dbReference>
<sequence length="329" mass="33694">MTSIVLHVACGATAAEHPGQPAGAGQAQNAAAARWPALAQAQRIAAANGFAGVPLLAAAQAGQRVVAVGDHGAVLLSDNGGAFRQARSVPVRAMLTSVQLVDAKRGYAAGHDGVVLGTQDGGDTWTMLRATPGEEQPILALYFTTPEHGIAVGLYGWAIETRDGGRTWAPLTVASGEEADRHLLHVFASPRGTLFIAGEAGTLFRSADGGKSWHALSTGNKGSLWHGRALADGTLLVCGMRGHLYRSHDDGLTWQAVASNTTQSLTGIAELADGSVAVVGMAGTVLRSADGGKSFALAERAGREPLTAVVADGKRALLMSMDGPLADGR</sequence>